<dbReference type="AlphaFoldDB" id="A0A087BFH2"/>
<sequence length="539" mass="59681">MASEDLSVFGAIDDEKHGVTLPRIFTPPLRPLDKTTSNGFAVIAFAEIMLHVHLYPWQQWLLVHALELLEDGSYRFRKVIVLVARQNGKTTLMGVLAAWWLFVDSNKHPDRVPPVKFLVVGAAQTLDNAKGPYNQVKEWCNPQPSTDEEADLVIPDLAAMTQKFVNTNGEEAIITRSKARYIVRADKNIRAKSAARVVFDELREQHNDDGWNAVSQTTKAVWSSQLWGISNAGDYRSVALRKQVDKGRKLVDEWTRLSADGGNPADVFLSGEQDGSFGYFEWSAPDKCPVDDADAIRQANPSLGYGPMTVMSVRSDIDGMTEAAFRTEVLCQWVTADIIPFISPKMWATGIDSRSTIPDDSRVVLSVDTSADRKTTYVAAAGVRADGLPHVELIARRDGMLWVPHFLDLLRESWPGICEIAVQSKGCPAVDFIDPLTEKGWNVHLIEGFRLGACCGRFLDRVREGKLRHLPQPAIEQQVSVAVSRRLGEVEVWDRTKSALQISGLVAESQALYALETMQAVDAEPAKASAYSGHGLMIL</sequence>
<protein>
    <submittedName>
        <fullName evidence="1">Putative phage terminase, large subunit</fullName>
    </submittedName>
</protein>
<dbReference type="EMBL" id="JGZA01000015">
    <property type="protein sequence ID" value="KFI69772.1"/>
    <property type="molecule type" value="Genomic_DNA"/>
</dbReference>
<dbReference type="InterPro" id="IPR027417">
    <property type="entry name" value="P-loop_NTPase"/>
</dbReference>
<dbReference type="RefSeq" id="WP_032683776.1">
    <property type="nucleotide sequence ID" value="NZ_JGZA01000015.1"/>
</dbReference>
<name>A0A087BFH2_BIFLN</name>
<dbReference type="Gene3D" id="3.40.50.300">
    <property type="entry name" value="P-loop containing nucleotide triphosphate hydrolases"/>
    <property type="match status" value="1"/>
</dbReference>
<comment type="caution">
    <text evidence="1">The sequence shown here is derived from an EMBL/GenBank/DDBJ whole genome shotgun (WGS) entry which is preliminary data.</text>
</comment>
<organism evidence="1 2">
    <name type="scientific">Bifidobacterium longum subsp. suis</name>
    <dbReference type="NCBI Taxonomy" id="1695"/>
    <lineage>
        <taxon>Bacteria</taxon>
        <taxon>Bacillati</taxon>
        <taxon>Actinomycetota</taxon>
        <taxon>Actinomycetes</taxon>
        <taxon>Bifidobacteriales</taxon>
        <taxon>Bifidobacteriaceae</taxon>
        <taxon>Bifidobacterium</taxon>
    </lineage>
</organism>
<proteinExistence type="predicted"/>
<evidence type="ECO:0000313" key="2">
    <source>
        <dbReference type="Proteomes" id="UP000029024"/>
    </source>
</evidence>
<reference evidence="1 2" key="1">
    <citation type="submission" date="2014-03" db="EMBL/GenBank/DDBJ databases">
        <title>Genomics of Bifidobacteria.</title>
        <authorList>
            <person name="Ventura M."/>
            <person name="Milani C."/>
            <person name="Lugli G.A."/>
        </authorList>
    </citation>
    <scope>NUCLEOTIDE SEQUENCE [LARGE SCALE GENOMIC DNA]</scope>
    <source>
        <strain evidence="1 2">LMG 21814</strain>
    </source>
</reference>
<accession>A0A087BFH2</accession>
<gene>
    <name evidence="1" type="ORF">BLSS_0073</name>
</gene>
<evidence type="ECO:0000313" key="1">
    <source>
        <dbReference type="EMBL" id="KFI69772.1"/>
    </source>
</evidence>
<dbReference type="Proteomes" id="UP000029024">
    <property type="component" value="Unassembled WGS sequence"/>
</dbReference>